<dbReference type="Proteomes" id="UP001169027">
    <property type="component" value="Unassembled WGS sequence"/>
</dbReference>
<reference evidence="1" key="1">
    <citation type="submission" date="2023-06" db="EMBL/GenBank/DDBJ databases">
        <authorList>
            <person name="Jiang Y."/>
            <person name="Liu Q."/>
        </authorList>
    </citation>
    <scope>NUCLEOTIDE SEQUENCE</scope>
    <source>
        <strain evidence="1">CGMCC 1.12090</strain>
    </source>
</reference>
<gene>
    <name evidence="1" type="ORF">Q2T77_32580</name>
</gene>
<comment type="caution">
    <text evidence="1">The sequence shown here is derived from an EMBL/GenBank/DDBJ whole genome shotgun (WGS) entry which is preliminary data.</text>
</comment>
<dbReference type="EMBL" id="JAUKVY010000034">
    <property type="protein sequence ID" value="MDO1537013.1"/>
    <property type="molecule type" value="Genomic_DNA"/>
</dbReference>
<protein>
    <recommendedName>
        <fullName evidence="3">Recombinase</fullName>
    </recommendedName>
</protein>
<dbReference type="Gene3D" id="1.10.3790.10">
    <property type="entry name" value="NinB"/>
    <property type="match status" value="1"/>
</dbReference>
<proteinExistence type="predicted"/>
<sequence>MTTRSILVASPRAAHEAVVDLYQNVIKEHTRTGAAGILTWETVDQYHRHQLRKMFHGPILKDIAEQVWLWDGRVGERVRYAPLVWKAFFAEMFIEPEFEEYTVRATGEMKVRQRRRSTEALSDDKFALFVLQVCAFACTELGVEFIEMEPQQ</sequence>
<evidence type="ECO:0000313" key="1">
    <source>
        <dbReference type="EMBL" id="MDO1537013.1"/>
    </source>
</evidence>
<keyword evidence="2" id="KW-1185">Reference proteome</keyword>
<organism evidence="1 2">
    <name type="scientific">Variovorax ginsengisoli</name>
    <dbReference type="NCBI Taxonomy" id="363844"/>
    <lineage>
        <taxon>Bacteria</taxon>
        <taxon>Pseudomonadati</taxon>
        <taxon>Pseudomonadota</taxon>
        <taxon>Betaproteobacteria</taxon>
        <taxon>Burkholderiales</taxon>
        <taxon>Comamonadaceae</taxon>
        <taxon>Variovorax</taxon>
    </lineage>
</organism>
<evidence type="ECO:0000313" key="2">
    <source>
        <dbReference type="Proteomes" id="UP001169027"/>
    </source>
</evidence>
<dbReference type="RefSeq" id="WP_301815254.1">
    <property type="nucleotide sequence ID" value="NZ_JAUJZH010000034.1"/>
</dbReference>
<evidence type="ECO:0008006" key="3">
    <source>
        <dbReference type="Google" id="ProtNLM"/>
    </source>
</evidence>
<accession>A0ABT8SDM5</accession>
<name>A0ABT8SDM5_9BURK</name>
<dbReference type="SUPFAM" id="SSF103370">
    <property type="entry name" value="NinB"/>
    <property type="match status" value="1"/>
</dbReference>
<dbReference type="InterPro" id="IPR036619">
    <property type="entry name" value="NinB_sf"/>
</dbReference>